<dbReference type="EMBL" id="KB200027">
    <property type="protein sequence ID" value="ESP03401.1"/>
    <property type="molecule type" value="Genomic_DNA"/>
</dbReference>
<gene>
    <name evidence="1" type="ORF">LOTGIDRAFT_171491</name>
</gene>
<dbReference type="AlphaFoldDB" id="V4B782"/>
<evidence type="ECO:0008006" key="3">
    <source>
        <dbReference type="Google" id="ProtNLM"/>
    </source>
</evidence>
<reference evidence="1 2" key="1">
    <citation type="journal article" date="2013" name="Nature">
        <title>Insights into bilaterian evolution from three spiralian genomes.</title>
        <authorList>
            <person name="Simakov O."/>
            <person name="Marletaz F."/>
            <person name="Cho S.J."/>
            <person name="Edsinger-Gonzales E."/>
            <person name="Havlak P."/>
            <person name="Hellsten U."/>
            <person name="Kuo D.H."/>
            <person name="Larsson T."/>
            <person name="Lv J."/>
            <person name="Arendt D."/>
            <person name="Savage R."/>
            <person name="Osoegawa K."/>
            <person name="de Jong P."/>
            <person name="Grimwood J."/>
            <person name="Chapman J.A."/>
            <person name="Shapiro H."/>
            <person name="Aerts A."/>
            <person name="Otillar R.P."/>
            <person name="Terry A.Y."/>
            <person name="Boore J.L."/>
            <person name="Grigoriev I.V."/>
            <person name="Lindberg D.R."/>
            <person name="Seaver E.C."/>
            <person name="Weisblat D.A."/>
            <person name="Putnam N.H."/>
            <person name="Rokhsar D.S."/>
        </authorList>
    </citation>
    <scope>NUCLEOTIDE SEQUENCE [LARGE SCALE GENOMIC DNA]</scope>
</reference>
<dbReference type="KEGG" id="lgi:LOTGIDRAFT_171491"/>
<dbReference type="OrthoDB" id="10015857at2759"/>
<proteinExistence type="predicted"/>
<dbReference type="HOGENOM" id="CLU_840161_0_0_1"/>
<evidence type="ECO:0000313" key="1">
    <source>
        <dbReference type="EMBL" id="ESP03401.1"/>
    </source>
</evidence>
<dbReference type="CTD" id="20241800"/>
<sequence length="331" mass="39185">MASSFLGPESPRPYSVISESYEPWFDIPRFSGDEDFSFGEMYEEKMREYLYKYLDIGTTDKVCYVGEFRDSIVDILQDKFCLLTPVTMVIPAHFHYAKTSGNRYLPIRIKNVGAEEYFRKLSEQPDDKRILFDKIILKDTAHYLEEPQDVYRNIIKCLTEKGLLLIIDRPTPLNTLPISQLARQRFEDYEAPYMRILKDLQDSHLVAEWEIETVPIVIQKKKWYKLLKGKYPPRFQALSNGEVLSSVRELSEGVMKYHEPIVQFSDRLLFITACSPRNPLVYPNIQRYSRNDYMPFPGLQRKYELEVTPDLEQYVRPKETKKPENEMNRRR</sequence>
<dbReference type="SUPFAM" id="SSF53335">
    <property type="entry name" value="S-adenosyl-L-methionine-dependent methyltransferases"/>
    <property type="match status" value="1"/>
</dbReference>
<accession>V4B782</accession>
<keyword evidence="2" id="KW-1185">Reference proteome</keyword>
<protein>
    <recommendedName>
        <fullName evidence="3">Methyltransferase type 11 domain-containing protein</fullName>
    </recommendedName>
</protein>
<name>V4B782_LOTGI</name>
<dbReference type="Proteomes" id="UP000030746">
    <property type="component" value="Unassembled WGS sequence"/>
</dbReference>
<dbReference type="RefSeq" id="XP_009045934.1">
    <property type="nucleotide sequence ID" value="XM_009047686.1"/>
</dbReference>
<dbReference type="GeneID" id="20241800"/>
<evidence type="ECO:0000313" key="2">
    <source>
        <dbReference type="Proteomes" id="UP000030746"/>
    </source>
</evidence>
<dbReference type="InterPro" id="IPR029063">
    <property type="entry name" value="SAM-dependent_MTases_sf"/>
</dbReference>
<organism evidence="1 2">
    <name type="scientific">Lottia gigantea</name>
    <name type="common">Giant owl limpet</name>
    <dbReference type="NCBI Taxonomy" id="225164"/>
    <lineage>
        <taxon>Eukaryota</taxon>
        <taxon>Metazoa</taxon>
        <taxon>Spiralia</taxon>
        <taxon>Lophotrochozoa</taxon>
        <taxon>Mollusca</taxon>
        <taxon>Gastropoda</taxon>
        <taxon>Patellogastropoda</taxon>
        <taxon>Lottioidea</taxon>
        <taxon>Lottiidae</taxon>
        <taxon>Lottia</taxon>
    </lineage>
</organism>
<dbReference type="OMA" id="IHRPGPM"/>